<dbReference type="Proteomes" id="UP000007882">
    <property type="component" value="Chromosome"/>
</dbReference>
<dbReference type="HOGENOM" id="CLU_2662820_0_0_11"/>
<gene>
    <name evidence="1" type="ordered locus">AMIS_2030</name>
</gene>
<dbReference type="STRING" id="512565.AMIS_2030"/>
<name>I0GXD6_ACTM4</name>
<accession>I0GXD6</accession>
<sequence length="75" mass="7774">MGLIRSSPEGVRLGAGLRSTRVRLSAGLRSTRERVSAGLSRAGSDLSRALQRVGAGFWGSLYGWICSACFGGAGC</sequence>
<evidence type="ECO:0000313" key="2">
    <source>
        <dbReference type="Proteomes" id="UP000007882"/>
    </source>
</evidence>
<organism evidence="1 2">
    <name type="scientific">Actinoplanes missouriensis (strain ATCC 14538 / DSM 43046 / CBS 188.64 / JCM 3121 / NBRC 102363 / NCIMB 12654 / NRRL B-3342 / UNCC 431)</name>
    <dbReference type="NCBI Taxonomy" id="512565"/>
    <lineage>
        <taxon>Bacteria</taxon>
        <taxon>Bacillati</taxon>
        <taxon>Actinomycetota</taxon>
        <taxon>Actinomycetes</taxon>
        <taxon>Micromonosporales</taxon>
        <taxon>Micromonosporaceae</taxon>
        <taxon>Actinoplanes</taxon>
    </lineage>
</organism>
<dbReference type="AlphaFoldDB" id="I0GXD6"/>
<reference evidence="1 2" key="1">
    <citation type="submission" date="2012-02" db="EMBL/GenBank/DDBJ databases">
        <title>Complete genome sequence of Actinoplanes missouriensis 431 (= NBRC 102363).</title>
        <authorList>
            <person name="Ohnishi Y."/>
            <person name="Ishikawa J."/>
            <person name="Sekine M."/>
            <person name="Hosoyama A."/>
            <person name="Harada T."/>
            <person name="Narita H."/>
            <person name="Hata T."/>
            <person name="Konno Y."/>
            <person name="Tutikane K."/>
            <person name="Fujita N."/>
            <person name="Horinouchi S."/>
            <person name="Hayakawa M."/>
        </authorList>
    </citation>
    <scope>NUCLEOTIDE SEQUENCE [LARGE SCALE GENOMIC DNA]</scope>
    <source>
        <strain evidence="2">ATCC 14538 / DSM 43046 / CBS 188.64 / JCM 3121 / NBRC 102363 / NCIMB 12654 / NRRL B-3342 / UNCC 431</strain>
    </source>
</reference>
<evidence type="ECO:0000313" key="1">
    <source>
        <dbReference type="EMBL" id="BAL85423.1"/>
    </source>
</evidence>
<dbReference type="EMBL" id="AP012319">
    <property type="protein sequence ID" value="BAL85423.1"/>
    <property type="molecule type" value="Genomic_DNA"/>
</dbReference>
<dbReference type="KEGG" id="ams:AMIS_2030"/>
<keyword evidence="2" id="KW-1185">Reference proteome</keyword>
<dbReference type="PATRIC" id="fig|512565.3.peg.208"/>
<proteinExistence type="predicted"/>
<protein>
    <submittedName>
        <fullName evidence="1">Uncharacterized protein</fullName>
    </submittedName>
</protein>